<dbReference type="SUPFAM" id="SSF46785">
    <property type="entry name" value="Winged helix' DNA-binding domain"/>
    <property type="match status" value="1"/>
</dbReference>
<organism evidence="2 3">
    <name type="scientific">Salinibacterium amurskyense</name>
    <dbReference type="NCBI Taxonomy" id="205941"/>
    <lineage>
        <taxon>Bacteria</taxon>
        <taxon>Bacillati</taxon>
        <taxon>Actinomycetota</taxon>
        <taxon>Actinomycetes</taxon>
        <taxon>Micrococcales</taxon>
        <taxon>Microbacteriaceae</taxon>
        <taxon>Salinibacterium</taxon>
    </lineage>
</organism>
<dbReference type="InterPro" id="IPR036388">
    <property type="entry name" value="WH-like_DNA-bd_sf"/>
</dbReference>
<dbReference type="Gene3D" id="1.10.10.10">
    <property type="entry name" value="Winged helix-like DNA-binding domain superfamily/Winged helix DNA-binding domain"/>
    <property type="match status" value="1"/>
</dbReference>
<protein>
    <submittedName>
        <fullName evidence="2">MarR family transcriptional regulator</fullName>
    </submittedName>
</protein>
<dbReference type="AlphaFoldDB" id="A0A2M9D5S3"/>
<keyword evidence="3" id="KW-1185">Reference proteome</keyword>
<dbReference type="PANTHER" id="PTHR39515:SF2">
    <property type="entry name" value="HTH-TYPE TRANSCRIPTIONAL REGULATOR RV0880"/>
    <property type="match status" value="1"/>
</dbReference>
<proteinExistence type="predicted"/>
<dbReference type="Pfam" id="PF01047">
    <property type="entry name" value="MarR"/>
    <property type="match status" value="1"/>
</dbReference>
<accession>A0A2M9D5S3</accession>
<dbReference type="RefSeq" id="WP_100387613.1">
    <property type="nucleotide sequence ID" value="NZ_BMZU01000001.1"/>
</dbReference>
<dbReference type="GO" id="GO:0003700">
    <property type="term" value="F:DNA-binding transcription factor activity"/>
    <property type="evidence" value="ECO:0007669"/>
    <property type="project" value="InterPro"/>
</dbReference>
<evidence type="ECO:0000259" key="1">
    <source>
        <dbReference type="PROSITE" id="PS50995"/>
    </source>
</evidence>
<sequence>MPDKLDDELRIAFMRIARRIRQQRHDDTLSDSQLSVLYVLSQHGGSTLAALAEHERVTPPSMNRTVNCLSDDGLVTRSSSPDDGRKVLIEATDAGVELIAKTRQRRAEWFAAELSTLSADEHAALHAAIPVLLKLANS</sequence>
<comment type="caution">
    <text evidence="2">The sequence shown here is derived from an EMBL/GenBank/DDBJ whole genome shotgun (WGS) entry which is preliminary data.</text>
</comment>
<dbReference type="Proteomes" id="UP000231742">
    <property type="component" value="Unassembled WGS sequence"/>
</dbReference>
<name>A0A2M9D5S3_9MICO</name>
<dbReference type="PROSITE" id="PS50995">
    <property type="entry name" value="HTH_MARR_2"/>
    <property type="match status" value="1"/>
</dbReference>
<evidence type="ECO:0000313" key="3">
    <source>
        <dbReference type="Proteomes" id="UP000231742"/>
    </source>
</evidence>
<reference evidence="2 3" key="1">
    <citation type="submission" date="2017-11" db="EMBL/GenBank/DDBJ databases">
        <title>Genomic Encyclopedia of Archaeal and Bacterial Type Strains, Phase II (KMG-II): From Individual Species to Whole Genera.</title>
        <authorList>
            <person name="Goeker M."/>
        </authorList>
    </citation>
    <scope>NUCLEOTIDE SEQUENCE [LARGE SCALE GENOMIC DNA]</scope>
    <source>
        <strain evidence="2 3">DSM 16400</strain>
    </source>
</reference>
<dbReference type="InterPro" id="IPR000835">
    <property type="entry name" value="HTH_MarR-typ"/>
</dbReference>
<evidence type="ECO:0000313" key="2">
    <source>
        <dbReference type="EMBL" id="PJJ80873.1"/>
    </source>
</evidence>
<dbReference type="SMART" id="SM00347">
    <property type="entry name" value="HTH_MARR"/>
    <property type="match status" value="1"/>
</dbReference>
<dbReference type="OrthoDB" id="9804055at2"/>
<dbReference type="InterPro" id="IPR036390">
    <property type="entry name" value="WH_DNA-bd_sf"/>
</dbReference>
<dbReference type="PANTHER" id="PTHR39515">
    <property type="entry name" value="CONSERVED PROTEIN"/>
    <property type="match status" value="1"/>
</dbReference>
<feature type="domain" description="HTH marR-type" evidence="1">
    <location>
        <begin position="6"/>
        <end position="134"/>
    </location>
</feature>
<gene>
    <name evidence="2" type="ORF">CLV85_0040</name>
</gene>
<dbReference type="EMBL" id="PGFH01000001">
    <property type="protein sequence ID" value="PJJ80873.1"/>
    <property type="molecule type" value="Genomic_DNA"/>
</dbReference>
<dbReference type="InterPro" id="IPR052526">
    <property type="entry name" value="HTH-type_Bedaq_tolerance"/>
</dbReference>